<proteinExistence type="predicted"/>
<feature type="region of interest" description="Disordered" evidence="1">
    <location>
        <begin position="1"/>
        <end position="29"/>
    </location>
</feature>
<organism evidence="2 3">
    <name type="scientific">Streptomyces cylindrosporus</name>
    <dbReference type="NCBI Taxonomy" id="2927583"/>
    <lineage>
        <taxon>Bacteria</taxon>
        <taxon>Bacillati</taxon>
        <taxon>Actinomycetota</taxon>
        <taxon>Actinomycetes</taxon>
        <taxon>Kitasatosporales</taxon>
        <taxon>Streptomycetaceae</taxon>
        <taxon>Streptomyces</taxon>
    </lineage>
</organism>
<gene>
    <name evidence="2" type="ORF">MQP27_40970</name>
</gene>
<protein>
    <submittedName>
        <fullName evidence="2">Uncharacterized protein</fullName>
    </submittedName>
</protein>
<comment type="caution">
    <text evidence="2">The sequence shown here is derived from an EMBL/GenBank/DDBJ whole genome shotgun (WGS) entry which is preliminary data.</text>
</comment>
<reference evidence="2" key="1">
    <citation type="submission" date="2022-03" db="EMBL/GenBank/DDBJ databases">
        <title>Streptomyces 7R015 and 7R016 isolated from Barleria lupulina in Thailand.</title>
        <authorList>
            <person name="Kanchanasin P."/>
            <person name="Phongsopitanun W."/>
            <person name="Tanasupawat S."/>
        </authorList>
    </citation>
    <scope>NUCLEOTIDE SEQUENCE</scope>
    <source>
        <strain evidence="2">7R015</strain>
    </source>
</reference>
<sequence length="83" mass="8829">MRTSIAHAAHGAAPKPRHTAAGEPTFVPPLDIARDNARRVLTEAQELDLDTATVGEVYGQRGALQESLRQVLAALDAEDGRDA</sequence>
<keyword evidence="3" id="KW-1185">Reference proteome</keyword>
<dbReference type="EMBL" id="JALDAY010000015">
    <property type="protein sequence ID" value="MCI3277460.1"/>
    <property type="molecule type" value="Genomic_DNA"/>
</dbReference>
<name>A0ABS9YJP0_9ACTN</name>
<evidence type="ECO:0000313" key="3">
    <source>
        <dbReference type="Proteomes" id="UP001165269"/>
    </source>
</evidence>
<dbReference type="RefSeq" id="WP_242775181.1">
    <property type="nucleotide sequence ID" value="NZ_JALDAY010000015.1"/>
</dbReference>
<evidence type="ECO:0000256" key="1">
    <source>
        <dbReference type="SAM" id="MobiDB-lite"/>
    </source>
</evidence>
<accession>A0ABS9YJP0</accession>
<evidence type="ECO:0000313" key="2">
    <source>
        <dbReference type="EMBL" id="MCI3277460.1"/>
    </source>
</evidence>
<dbReference type="Proteomes" id="UP001165269">
    <property type="component" value="Unassembled WGS sequence"/>
</dbReference>